<protein>
    <submittedName>
        <fullName evidence="1">SEC14-like protein 2</fullName>
    </submittedName>
</protein>
<feature type="non-terminal residue" evidence="1">
    <location>
        <position position="196"/>
    </location>
</feature>
<dbReference type="SUPFAM" id="SSF52087">
    <property type="entry name" value="CRAL/TRIO domain"/>
    <property type="match status" value="1"/>
</dbReference>
<organism evidence="1 2">
    <name type="scientific">Stegodyphus mimosarum</name>
    <name type="common">African social velvet spider</name>
    <dbReference type="NCBI Taxonomy" id="407821"/>
    <lineage>
        <taxon>Eukaryota</taxon>
        <taxon>Metazoa</taxon>
        <taxon>Ecdysozoa</taxon>
        <taxon>Arthropoda</taxon>
        <taxon>Chelicerata</taxon>
        <taxon>Arachnida</taxon>
        <taxon>Araneae</taxon>
        <taxon>Araneomorphae</taxon>
        <taxon>Entelegynae</taxon>
        <taxon>Eresoidea</taxon>
        <taxon>Eresidae</taxon>
        <taxon>Stegodyphus</taxon>
    </lineage>
</organism>
<dbReference type="Gene3D" id="3.40.525.10">
    <property type="entry name" value="CRAL-TRIO lipid binding domain"/>
    <property type="match status" value="1"/>
</dbReference>
<dbReference type="EMBL" id="KK115956">
    <property type="protein sequence ID" value="KFM66442.1"/>
    <property type="molecule type" value="Genomic_DNA"/>
</dbReference>
<dbReference type="STRING" id="407821.A0A087TMV3"/>
<dbReference type="GO" id="GO:0005737">
    <property type="term" value="C:cytoplasm"/>
    <property type="evidence" value="ECO:0007669"/>
    <property type="project" value="TreeGrafter"/>
</dbReference>
<name>A0A087TMV3_STEMI</name>
<dbReference type="InterPro" id="IPR036865">
    <property type="entry name" value="CRAL-TRIO_dom_sf"/>
</dbReference>
<proteinExistence type="predicted"/>
<dbReference type="Gene3D" id="2.60.120.680">
    <property type="entry name" value="GOLD domain"/>
    <property type="match status" value="1"/>
</dbReference>
<dbReference type="PANTHER" id="PTHR23324:SF83">
    <property type="entry name" value="SEC14-LIKE PROTEIN 2"/>
    <property type="match status" value="1"/>
</dbReference>
<dbReference type="InterPro" id="IPR051064">
    <property type="entry name" value="SEC14/CRAL-TRIO_domain"/>
</dbReference>
<gene>
    <name evidence="1" type="ORF">X975_25714</name>
</gene>
<reference evidence="1 2" key="1">
    <citation type="submission" date="2013-11" db="EMBL/GenBank/DDBJ databases">
        <title>Genome sequencing of Stegodyphus mimosarum.</title>
        <authorList>
            <person name="Bechsgaard J."/>
        </authorList>
    </citation>
    <scope>NUCLEOTIDE SEQUENCE [LARGE SCALE GENOMIC DNA]</scope>
</reference>
<dbReference type="SUPFAM" id="SSF101576">
    <property type="entry name" value="Supernatant protein factor (SPF), C-terminal domain"/>
    <property type="match status" value="1"/>
</dbReference>
<dbReference type="OrthoDB" id="1434354at2759"/>
<accession>A0A087TMV3</accession>
<keyword evidence="2" id="KW-1185">Reference proteome</keyword>
<evidence type="ECO:0000313" key="1">
    <source>
        <dbReference type="EMBL" id="KFM66442.1"/>
    </source>
</evidence>
<evidence type="ECO:0000313" key="2">
    <source>
        <dbReference type="Proteomes" id="UP000054359"/>
    </source>
</evidence>
<dbReference type="Proteomes" id="UP000054359">
    <property type="component" value="Unassembled WGS sequence"/>
</dbReference>
<sequence>MLKKIEIVSSESTAELLLKYIDEDVLPEFLGGKRRDSKGDPMCKEFLRFGGRIPEKYYRSNRHPLLSSDPGTSSRPIAAKSCFNFPVVVRKPGSKISLEFRTEGGSISFLILYRKFAPDTEILDLPTSDENLNEKDENSYFQAVIPAFRMQTHFAPVDEKIKAPWTGVYVFKFSNSSSWFMSRRLIYRIKLIEPES</sequence>
<dbReference type="AlphaFoldDB" id="A0A087TMV3"/>
<dbReference type="InterPro" id="IPR036598">
    <property type="entry name" value="GOLD_dom_sf"/>
</dbReference>
<dbReference type="PANTHER" id="PTHR23324">
    <property type="entry name" value="SEC14 RELATED PROTEIN"/>
    <property type="match status" value="1"/>
</dbReference>